<evidence type="ECO:0000256" key="5">
    <source>
        <dbReference type="SAM" id="MobiDB-lite"/>
    </source>
</evidence>
<comment type="caution">
    <text evidence="4">Lacks conserved residue(s) required for the propagation of feature annotation.</text>
</comment>
<dbReference type="Proteomes" id="UP001431209">
    <property type="component" value="Unassembled WGS sequence"/>
</dbReference>
<dbReference type="PANTHER" id="PTHR11219:SF69">
    <property type="entry name" value="TENEURIN-A"/>
    <property type="match status" value="1"/>
</dbReference>
<organism evidence="8 9">
    <name type="scientific">Acrasis kona</name>
    <dbReference type="NCBI Taxonomy" id="1008807"/>
    <lineage>
        <taxon>Eukaryota</taxon>
        <taxon>Discoba</taxon>
        <taxon>Heterolobosea</taxon>
        <taxon>Tetramitia</taxon>
        <taxon>Eutetramitia</taxon>
        <taxon>Acrasidae</taxon>
        <taxon>Acrasis</taxon>
    </lineage>
</organism>
<evidence type="ECO:0000259" key="7">
    <source>
        <dbReference type="PROSITE" id="PS50026"/>
    </source>
</evidence>
<feature type="disulfide bond" evidence="4">
    <location>
        <begin position="590"/>
        <end position="599"/>
    </location>
</feature>
<evidence type="ECO:0000256" key="3">
    <source>
        <dbReference type="ARBA" id="ARBA00023157"/>
    </source>
</evidence>
<feature type="domain" description="EGF-like" evidence="7">
    <location>
        <begin position="243"/>
        <end position="282"/>
    </location>
</feature>
<evidence type="ECO:0000313" key="8">
    <source>
        <dbReference type="EMBL" id="KAL0487174.1"/>
    </source>
</evidence>
<evidence type="ECO:0000256" key="2">
    <source>
        <dbReference type="ARBA" id="ARBA00022737"/>
    </source>
</evidence>
<keyword evidence="6" id="KW-0472">Membrane</keyword>
<dbReference type="PROSITE" id="PS01186">
    <property type="entry name" value="EGF_2"/>
    <property type="match status" value="10"/>
</dbReference>
<dbReference type="EMBL" id="JAOPGA020001313">
    <property type="protein sequence ID" value="KAL0487174.1"/>
    <property type="molecule type" value="Genomic_DNA"/>
</dbReference>
<feature type="domain" description="EGF-like" evidence="7">
    <location>
        <begin position="719"/>
        <end position="758"/>
    </location>
</feature>
<keyword evidence="6" id="KW-1133">Transmembrane helix</keyword>
<dbReference type="SMART" id="SM00181">
    <property type="entry name" value="EGF"/>
    <property type="match status" value="17"/>
</dbReference>
<evidence type="ECO:0000256" key="1">
    <source>
        <dbReference type="ARBA" id="ARBA00022536"/>
    </source>
</evidence>
<name>A0AAW2ZCW5_9EUKA</name>
<reference evidence="8 9" key="1">
    <citation type="submission" date="2024-03" db="EMBL/GenBank/DDBJ databases">
        <title>The Acrasis kona genome and developmental transcriptomes reveal deep origins of eukaryotic multicellular pathways.</title>
        <authorList>
            <person name="Sheikh S."/>
            <person name="Fu C.-J."/>
            <person name="Brown M.W."/>
            <person name="Baldauf S.L."/>
        </authorList>
    </citation>
    <scope>NUCLEOTIDE SEQUENCE [LARGE SCALE GENOMIC DNA]</scope>
    <source>
        <strain evidence="8 9">ATCC MYA-3509</strain>
    </source>
</reference>
<feature type="domain" description="EGF-like" evidence="7">
    <location>
        <begin position="561"/>
        <end position="600"/>
    </location>
</feature>
<protein>
    <submittedName>
        <fullName evidence="8">1 TM domain-containing transmembrane protein</fullName>
    </submittedName>
</protein>
<dbReference type="PANTHER" id="PTHR11219">
    <property type="entry name" value="TENEURIN AND N-ACETYLGLUCOSAMINE-1-PHOSPHODIESTER ALPHA-N-ACETYLGLUCOSAMINIDASE"/>
    <property type="match status" value="1"/>
</dbReference>
<keyword evidence="2" id="KW-0677">Repeat</keyword>
<accession>A0AAW2ZCW5</accession>
<keyword evidence="3 4" id="KW-1015">Disulfide bond</keyword>
<feature type="disulfide bond" evidence="4">
    <location>
        <begin position="748"/>
        <end position="757"/>
    </location>
</feature>
<dbReference type="Pfam" id="PF07974">
    <property type="entry name" value="EGF_2"/>
    <property type="match status" value="1"/>
</dbReference>
<proteinExistence type="predicted"/>
<feature type="disulfide bond" evidence="4">
    <location>
        <begin position="272"/>
        <end position="281"/>
    </location>
</feature>
<keyword evidence="6 8" id="KW-0812">Transmembrane</keyword>
<feature type="disulfide bond" evidence="4">
    <location>
        <begin position="217"/>
        <end position="226"/>
    </location>
</feature>
<dbReference type="InterPro" id="IPR000742">
    <property type="entry name" value="EGF"/>
</dbReference>
<dbReference type="InterPro" id="IPR051216">
    <property type="entry name" value="Teneurin"/>
</dbReference>
<dbReference type="PROSITE" id="PS00022">
    <property type="entry name" value="EGF_1"/>
    <property type="match status" value="8"/>
</dbReference>
<feature type="domain" description="EGF-like" evidence="7">
    <location>
        <begin position="188"/>
        <end position="227"/>
    </location>
</feature>
<keyword evidence="1 4" id="KW-0245">EGF-like domain</keyword>
<evidence type="ECO:0000256" key="4">
    <source>
        <dbReference type="PROSITE-ProRule" id="PRU00076"/>
    </source>
</evidence>
<comment type="caution">
    <text evidence="8">The sequence shown here is derived from an EMBL/GenBank/DDBJ whole genome shotgun (WGS) entry which is preliminary data.</text>
</comment>
<feature type="transmembrane region" description="Helical" evidence="6">
    <location>
        <begin position="1536"/>
        <end position="1565"/>
    </location>
</feature>
<dbReference type="Pfam" id="PF23106">
    <property type="entry name" value="EGF_Teneurin"/>
    <property type="match status" value="1"/>
</dbReference>
<evidence type="ECO:0000313" key="9">
    <source>
        <dbReference type="Proteomes" id="UP001431209"/>
    </source>
</evidence>
<evidence type="ECO:0000256" key="6">
    <source>
        <dbReference type="SAM" id="Phobius"/>
    </source>
</evidence>
<keyword evidence="9" id="KW-1185">Reference proteome</keyword>
<sequence length="1735" mass="185816">MDYVCSGNGVCSLTKCTCNAGYSGVNCDTPVCYGINASSPDVCTGHGYCGSPDKCDCDDGYHDSACQTPMCNGLLATNPKVCDSGAIGSCVAPNNCTCTTGLKNGLCNPHMCFGLYQNDPVVCSGQGTCISADTCSCKSGYLPPDCSTYGCNNIPYTSNRVCNGAGDCIKPEICQCYTNYVGQYCQSNNLTCFGLSSSNSSVCSGNGVCSSVDSCSCNSGYIGLQCQIKAQSTNTTIVPPTTVTVSCNGIVKSDPAVCSTHGQCTQMNNCTCDPGYVGNNCEHAVCYGYADNDTNVCGGHGACKEPNTCICKAGYLGNTCNLALCYSKNQSDPTVCSGQGVCAGPNQCNCNYGYGAGECQTLICFGKLATESGCCSNNGTCVAPDTCQCITGFTGGICSQPVCYGYSNVDAQQCSTHGKCVAPNKCSCDDGYYGNECSDYSCFGVNKNSPYVCGGKGTCKSPDHCVCNNLYGGVDCSVTNFTCNGLSSTSTSVCNSLGICTQPDTCQCSTSLYYGNNCQYKNLTCFGKVSQSDSTVCSGRGNCTDFDKCTCKQGYSTKDCSIPSCFGRLATDPLVCSSLGSCVDVDKCVCASGYTGSTCSSPVCNGIASTNTTAVCRGRGSCTSPNRCVCGTRYIGSDCEITGCFGYLSTDPLVCSGQGICSSYQVCTCNNGYMGSRCNVMYTCAGKTGNSSSVCNGRGSCVYNNYCSCNTGYAGYDCEYNVCNGKNSNNPAVCLGRGVCTAPETCSCYDGYYGNNCQYYKKQCDQSLLVGTLSTTTTGDNYLQLLDLSCNATTYNSLLSSSSYLTSWYQPGRPIIDFDESKNTIYRVYNHPTDKTLSVLTSMQIGGDQSETVLHDGIKGRQLAVWKEMNPSAKNMFLVMTTELTFDEVNLNDKNQIEAVKIDTHVLPSFVPLSQIGFSHYFDTATSNEVFLFAAVPVDKPEETSVIKVSISATDAGVDTICQLPGPKTMIYPFTVMNGTRITYIILTSVTQNSTVSIYQMNLDYSFTFIRDHPDFNNPSVASGCYMYETSTTVFFYNNDMTKVMWIDRSKAVSLVPFITTLPTSMIKNQNASIVLKVWNPSIQVSSTSQATQYSPDVGGAPLTVYGTDLSFDSSTFIQFNTTASPNSTLMATSAITNCKGSTNYCASIPSYQGTIYGLTSVSSLTITHSLLPNLNIPLSITYYSNIQDNLLSNPSWRGQIITVHGSYFINSNYLYCRFTSVQDSTIKVYSKGRFSNINNVNCPVPNIPNTSNQLVFLDVSNDNITYPSERQAIRNSFTYIVIGKNTNIVVFTSVEAVKNDFTSNSLSPTMEILPKDSLGRTLLQITSVLSEKNTRRSLSSTSKFPVLNQQSYVDFKISTPVSQIKGINAMESWLYANNGDNVMTALMVDLSGNSFMTVVANVSGLILKQQKVACNFVSGVDYRLRLKVTSSMTVVGQLISGNSSACQVQSSFDPSFNSSTFFSYSYSIVISQSNILDGSQSRRLSQSSQSISVVLASTGLECQSEFCVANSITNGTLTSAVEESCSGPNCNSQTMLIIIITCSVAGGVGILVVVLIVIIAIFLVKRKKNKVSPKTIDSKDAGTIVLDESMMVFGASAADDVDEITKEVKAKPIVIEKDPEVPAPNKIEKPTTFLQFTRATQKEKEEVVDSSIEKPAVVPLEPGELIEVDPLLEYEQLIEIESKELSLNNASEDVITTEPKNEGTDMIPEIPTEDEAKESLSLQVTDEDYNLILN</sequence>
<gene>
    <name evidence="8" type="ORF">AKO1_001056</name>
</gene>
<dbReference type="Gene3D" id="2.10.25.10">
    <property type="entry name" value="Laminin"/>
    <property type="match status" value="10"/>
</dbReference>
<dbReference type="InterPro" id="IPR013111">
    <property type="entry name" value="EGF_extracell"/>
</dbReference>
<feature type="region of interest" description="Disordered" evidence="5">
    <location>
        <begin position="1695"/>
        <end position="1721"/>
    </location>
</feature>
<dbReference type="PROSITE" id="PS50026">
    <property type="entry name" value="EGF_3"/>
    <property type="match status" value="4"/>
</dbReference>